<evidence type="ECO:0000313" key="3">
    <source>
        <dbReference type="Proteomes" id="UP000663836"/>
    </source>
</evidence>
<protein>
    <submittedName>
        <fullName evidence="2">Uncharacterized protein</fullName>
    </submittedName>
</protein>
<reference evidence="2" key="1">
    <citation type="submission" date="2021-02" db="EMBL/GenBank/DDBJ databases">
        <authorList>
            <person name="Nowell W R."/>
        </authorList>
    </citation>
    <scope>NUCLEOTIDE SEQUENCE</scope>
</reference>
<feature type="region of interest" description="Disordered" evidence="1">
    <location>
        <begin position="117"/>
        <end position="164"/>
    </location>
</feature>
<proteinExistence type="predicted"/>
<feature type="compositionally biased region" description="Acidic residues" evidence="1">
    <location>
        <begin position="124"/>
        <end position="139"/>
    </location>
</feature>
<evidence type="ECO:0000313" key="2">
    <source>
        <dbReference type="EMBL" id="CAF4218520.1"/>
    </source>
</evidence>
<dbReference type="AlphaFoldDB" id="A0A820C976"/>
<name>A0A820C976_9BILA</name>
<comment type="caution">
    <text evidence="2">The sequence shown here is derived from an EMBL/GenBank/DDBJ whole genome shotgun (WGS) entry which is preliminary data.</text>
</comment>
<gene>
    <name evidence="2" type="ORF">JBS370_LOCUS37331</name>
</gene>
<organism evidence="2 3">
    <name type="scientific">Rotaria sordida</name>
    <dbReference type="NCBI Taxonomy" id="392033"/>
    <lineage>
        <taxon>Eukaryota</taxon>
        <taxon>Metazoa</taxon>
        <taxon>Spiralia</taxon>
        <taxon>Gnathifera</taxon>
        <taxon>Rotifera</taxon>
        <taxon>Eurotatoria</taxon>
        <taxon>Bdelloidea</taxon>
        <taxon>Philodinida</taxon>
        <taxon>Philodinidae</taxon>
        <taxon>Rotaria</taxon>
    </lineage>
</organism>
<accession>A0A820C976</accession>
<evidence type="ECO:0000256" key="1">
    <source>
        <dbReference type="SAM" id="MobiDB-lite"/>
    </source>
</evidence>
<sequence>MHASHQSDHIELSIELSGAARNFLASFQNKILDTICKQSGIKDTTLKNGKLQLVGNQSAITNIQSYLKQLLPEQDITIANKLKKYLQSCSKGLLLKNFVQKYRVGIFYHEISTDASVTTNNNENDSDQDENQSEDDENDDSKSSSSRASSTAKSACGDAKRSHP</sequence>
<dbReference type="EMBL" id="CAJOBD010016916">
    <property type="protein sequence ID" value="CAF4218520.1"/>
    <property type="molecule type" value="Genomic_DNA"/>
</dbReference>
<dbReference type="Proteomes" id="UP000663836">
    <property type="component" value="Unassembled WGS sequence"/>
</dbReference>